<organism evidence="1 2">
    <name type="scientific">Candidatus Nitrospira nitrificans</name>
    <dbReference type="NCBI Taxonomy" id="1742973"/>
    <lineage>
        <taxon>Bacteria</taxon>
        <taxon>Pseudomonadati</taxon>
        <taxon>Nitrospirota</taxon>
        <taxon>Nitrospiria</taxon>
        <taxon>Nitrospirales</taxon>
        <taxon>Nitrospiraceae</taxon>
        <taxon>Nitrospira</taxon>
    </lineage>
</organism>
<gene>
    <name evidence="1" type="ORF">COMA2_120083</name>
</gene>
<sequence length="24" mass="2841">MTVEHYYLCVFVATLVNLMRPEDP</sequence>
<proteinExistence type="predicted"/>
<accession>A0A0S4L6H4</accession>
<reference evidence="2" key="1">
    <citation type="submission" date="2015-10" db="EMBL/GenBank/DDBJ databases">
        <authorList>
            <person name="Luecker S."/>
            <person name="Luecker S."/>
        </authorList>
    </citation>
    <scope>NUCLEOTIDE SEQUENCE [LARGE SCALE GENOMIC DNA]</scope>
</reference>
<dbReference type="AlphaFoldDB" id="A0A0S4L6H4"/>
<evidence type="ECO:0000313" key="2">
    <source>
        <dbReference type="Proteomes" id="UP000198736"/>
    </source>
</evidence>
<name>A0A0S4L6H4_9BACT</name>
<dbReference type="Proteomes" id="UP000198736">
    <property type="component" value="Unassembled WGS sequence"/>
</dbReference>
<dbReference type="EMBL" id="CZPZ01000004">
    <property type="protein sequence ID" value="CUS33125.1"/>
    <property type="molecule type" value="Genomic_DNA"/>
</dbReference>
<protein>
    <submittedName>
        <fullName evidence="1">Uncharacterized protein</fullName>
    </submittedName>
</protein>
<evidence type="ECO:0000313" key="1">
    <source>
        <dbReference type="EMBL" id="CUS33125.1"/>
    </source>
</evidence>
<keyword evidence="2" id="KW-1185">Reference proteome</keyword>